<evidence type="ECO:0000313" key="6">
    <source>
        <dbReference type="Proteomes" id="UP000737018"/>
    </source>
</evidence>
<evidence type="ECO:0000256" key="3">
    <source>
        <dbReference type="ARBA" id="ARBA00021755"/>
    </source>
</evidence>
<evidence type="ECO:0000313" key="5">
    <source>
        <dbReference type="EMBL" id="KAF3955586.1"/>
    </source>
</evidence>
<reference evidence="5" key="1">
    <citation type="submission" date="2020-03" db="EMBL/GenBank/DDBJ databases">
        <title>Castanea mollissima Vanexum genome sequencing.</title>
        <authorList>
            <person name="Staton M."/>
        </authorList>
    </citation>
    <scope>NUCLEOTIDE SEQUENCE</scope>
    <source>
        <tissue evidence="5">Leaf</tissue>
    </source>
</reference>
<protein>
    <recommendedName>
        <fullName evidence="2">Signal peptidase complex catalytic subunit SEC11</fullName>
    </recommendedName>
    <alternativeName>
        <fullName evidence="3">Signal peptidase complex catalytic subunit sec11</fullName>
    </alternativeName>
</protein>
<dbReference type="GO" id="GO:0006465">
    <property type="term" value="P:signal peptide processing"/>
    <property type="evidence" value="ECO:0007669"/>
    <property type="project" value="InterPro"/>
</dbReference>
<dbReference type="Proteomes" id="UP000737018">
    <property type="component" value="Unassembled WGS sequence"/>
</dbReference>
<dbReference type="EMBL" id="JRKL02003331">
    <property type="protein sequence ID" value="KAF3955586.1"/>
    <property type="molecule type" value="Genomic_DNA"/>
</dbReference>
<sequence>MHIRQSKPGVSMHLKTWEGRIQLNSPGSHGDVLIFHVSKDPICVGEIIAFKVDGINFLIANRVIEVHEQRNTGKVYILMKDSFGEPNAWGLSRVLPFCGWIAIIVNEKAIFKYIFIVTVGLQAMIDD</sequence>
<dbReference type="GO" id="GO:0008233">
    <property type="term" value="F:peptidase activity"/>
    <property type="evidence" value="ECO:0007669"/>
    <property type="project" value="InterPro"/>
</dbReference>
<dbReference type="GO" id="GO:0005787">
    <property type="term" value="C:signal peptidase complex"/>
    <property type="evidence" value="ECO:0007669"/>
    <property type="project" value="TreeGrafter"/>
</dbReference>
<dbReference type="PANTHER" id="PTHR10806">
    <property type="entry name" value="SIGNAL PEPTIDASE COMPLEX CATALYTIC SUBUNIT SEC11"/>
    <property type="match status" value="1"/>
</dbReference>
<comment type="function">
    <text evidence="4">Catalytic component of the signal peptidase complex (SPC) which catalyzes the cleavage of N-terminal signal sequences from nascent proteins as they are translocated into the lumen of the endoplasmic reticulum. Specifically cleaves N-terminal signal peptides that contain a hydrophobic alpha-helix (h-region) shorter than 18-20 amino acids.</text>
</comment>
<accession>A0A8J4VNX5</accession>
<name>A0A8J4VNX5_9ROSI</name>
<dbReference type="AlphaFoldDB" id="A0A8J4VNX5"/>
<proteinExistence type="predicted"/>
<organism evidence="5 6">
    <name type="scientific">Castanea mollissima</name>
    <name type="common">Chinese chestnut</name>
    <dbReference type="NCBI Taxonomy" id="60419"/>
    <lineage>
        <taxon>Eukaryota</taxon>
        <taxon>Viridiplantae</taxon>
        <taxon>Streptophyta</taxon>
        <taxon>Embryophyta</taxon>
        <taxon>Tracheophyta</taxon>
        <taxon>Spermatophyta</taxon>
        <taxon>Magnoliopsida</taxon>
        <taxon>eudicotyledons</taxon>
        <taxon>Gunneridae</taxon>
        <taxon>Pentapetalae</taxon>
        <taxon>rosids</taxon>
        <taxon>fabids</taxon>
        <taxon>Fagales</taxon>
        <taxon>Fagaceae</taxon>
        <taxon>Castanea</taxon>
    </lineage>
</organism>
<evidence type="ECO:0000256" key="1">
    <source>
        <dbReference type="ARBA" id="ARBA00004648"/>
    </source>
</evidence>
<evidence type="ECO:0000256" key="2">
    <source>
        <dbReference type="ARBA" id="ARBA00019685"/>
    </source>
</evidence>
<dbReference type="PANTHER" id="PTHR10806:SF6">
    <property type="entry name" value="SIGNAL PEPTIDASE COMPLEX CATALYTIC SUBUNIT SEC11"/>
    <property type="match status" value="1"/>
</dbReference>
<keyword evidence="6" id="KW-1185">Reference proteome</keyword>
<comment type="caution">
    <text evidence="5">The sequence shown here is derived from an EMBL/GenBank/DDBJ whole genome shotgun (WGS) entry which is preliminary data.</text>
</comment>
<comment type="subcellular location">
    <subcellularLocation>
        <location evidence="1">Endoplasmic reticulum membrane</location>
        <topology evidence="1">Single-pass type II membrane protein</topology>
    </subcellularLocation>
</comment>
<evidence type="ECO:0000256" key="4">
    <source>
        <dbReference type="ARBA" id="ARBA00045533"/>
    </source>
</evidence>
<dbReference type="InterPro" id="IPR001733">
    <property type="entry name" value="Peptidase_S26B"/>
</dbReference>
<gene>
    <name evidence="5" type="ORF">CMV_019207</name>
</gene>